<evidence type="ECO:0000256" key="7">
    <source>
        <dbReference type="ARBA" id="ARBA00023141"/>
    </source>
</evidence>
<keyword evidence="8 9" id="KW-0413">Isomerase</keyword>
<organism evidence="11 12">
    <name type="scientific">Flavobacterium rhizosphaerae</name>
    <dbReference type="NCBI Taxonomy" id="3163298"/>
    <lineage>
        <taxon>Bacteria</taxon>
        <taxon>Pseudomonadati</taxon>
        <taxon>Bacteroidota</taxon>
        <taxon>Flavobacteriia</taxon>
        <taxon>Flavobacteriales</taxon>
        <taxon>Flavobacteriaceae</taxon>
        <taxon>Flavobacterium</taxon>
    </lineage>
</organism>
<dbReference type="CDD" id="cd00405">
    <property type="entry name" value="PRAI"/>
    <property type="match status" value="1"/>
</dbReference>
<feature type="domain" description="N-(5'phosphoribosyl) anthranilate isomerase (PRAI)" evidence="10">
    <location>
        <begin position="3"/>
        <end position="195"/>
    </location>
</feature>
<dbReference type="EMBL" id="JBELPZ010000001">
    <property type="protein sequence ID" value="MFL9842944.1"/>
    <property type="molecule type" value="Genomic_DNA"/>
</dbReference>
<dbReference type="RefSeq" id="WP_408083172.1">
    <property type="nucleotide sequence ID" value="NZ_JBELPZ010000001.1"/>
</dbReference>
<comment type="similarity">
    <text evidence="9">Belongs to the TrpF family.</text>
</comment>
<dbReference type="SUPFAM" id="SSF51366">
    <property type="entry name" value="Ribulose-phoshate binding barrel"/>
    <property type="match status" value="1"/>
</dbReference>
<keyword evidence="7 9" id="KW-0057">Aromatic amino acid biosynthesis</keyword>
<keyword evidence="6 9" id="KW-0822">Tryptophan biosynthesis</keyword>
<dbReference type="GO" id="GO:0016853">
    <property type="term" value="F:isomerase activity"/>
    <property type="evidence" value="ECO:0007669"/>
    <property type="project" value="UniProtKB-KW"/>
</dbReference>
<evidence type="ECO:0000313" key="12">
    <source>
        <dbReference type="Proteomes" id="UP001629156"/>
    </source>
</evidence>
<evidence type="ECO:0000259" key="10">
    <source>
        <dbReference type="Pfam" id="PF00697"/>
    </source>
</evidence>
<comment type="caution">
    <text evidence="11">The sequence shown here is derived from an EMBL/GenBank/DDBJ whole genome shotgun (WGS) entry which is preliminary data.</text>
</comment>
<dbReference type="Pfam" id="PF00697">
    <property type="entry name" value="PRAI"/>
    <property type="match status" value="1"/>
</dbReference>
<dbReference type="Proteomes" id="UP001629156">
    <property type="component" value="Unassembled WGS sequence"/>
</dbReference>
<gene>
    <name evidence="9" type="primary">trpF</name>
    <name evidence="11" type="ORF">ABS766_00800</name>
</gene>
<keyword evidence="12" id="KW-1185">Reference proteome</keyword>
<comment type="pathway">
    <text evidence="2 9">Amino-acid biosynthesis; L-tryptophan biosynthesis; L-tryptophan from chorismate: step 3/5.</text>
</comment>
<dbReference type="InterPro" id="IPR013785">
    <property type="entry name" value="Aldolase_TIM"/>
</dbReference>
<dbReference type="EC" id="5.3.1.24" evidence="3 9"/>
<accession>A0ABW8YSB1</accession>
<evidence type="ECO:0000256" key="6">
    <source>
        <dbReference type="ARBA" id="ARBA00022822"/>
    </source>
</evidence>
<name>A0ABW8YSB1_9FLAO</name>
<evidence type="ECO:0000256" key="5">
    <source>
        <dbReference type="ARBA" id="ARBA00022605"/>
    </source>
</evidence>
<evidence type="ECO:0000256" key="3">
    <source>
        <dbReference type="ARBA" id="ARBA00012572"/>
    </source>
</evidence>
<evidence type="ECO:0000256" key="2">
    <source>
        <dbReference type="ARBA" id="ARBA00004664"/>
    </source>
</evidence>
<keyword evidence="5 9" id="KW-0028">Amino-acid biosynthesis</keyword>
<evidence type="ECO:0000256" key="8">
    <source>
        <dbReference type="ARBA" id="ARBA00023235"/>
    </source>
</evidence>
<evidence type="ECO:0000256" key="9">
    <source>
        <dbReference type="HAMAP-Rule" id="MF_00135"/>
    </source>
</evidence>
<dbReference type="InterPro" id="IPR044643">
    <property type="entry name" value="TrpF_fam"/>
</dbReference>
<dbReference type="PANTHER" id="PTHR42894">
    <property type="entry name" value="N-(5'-PHOSPHORIBOSYL)ANTHRANILATE ISOMERASE"/>
    <property type="match status" value="1"/>
</dbReference>
<evidence type="ECO:0000256" key="4">
    <source>
        <dbReference type="ARBA" id="ARBA00022272"/>
    </source>
</evidence>
<proteinExistence type="inferred from homology"/>
<dbReference type="InterPro" id="IPR011060">
    <property type="entry name" value="RibuloseP-bd_barrel"/>
</dbReference>
<sequence>MIVKVCGLTDNQSSTEVAALPGVEYLGFIFFEGSKRFTETTLQTHKKKTGVFVDAPLPIVKDMIEKHGLHAVQLHGNESPDYIQQLPKGVEIIKAFGIATEKDLEATKAYSGLTDYFLFDTKSPQHGGTGIPFDWHVLQHYKGETPFLLSGGIGIESVTELKKFSHPKLAGYDLNSRFERQPKTKNAGRVAQFLKDMEL</sequence>
<comment type="catalytic activity">
    <reaction evidence="1 9">
        <text>N-(5-phospho-beta-D-ribosyl)anthranilate = 1-(2-carboxyphenylamino)-1-deoxy-D-ribulose 5-phosphate</text>
        <dbReference type="Rhea" id="RHEA:21540"/>
        <dbReference type="ChEBI" id="CHEBI:18277"/>
        <dbReference type="ChEBI" id="CHEBI:58613"/>
        <dbReference type="EC" id="5.3.1.24"/>
    </reaction>
</comment>
<protein>
    <recommendedName>
        <fullName evidence="4 9">N-(5'-phosphoribosyl)anthranilate isomerase</fullName>
        <shortName evidence="9">PRAI</shortName>
        <ecNumber evidence="3 9">5.3.1.24</ecNumber>
    </recommendedName>
</protein>
<dbReference type="HAMAP" id="MF_00135">
    <property type="entry name" value="PRAI"/>
    <property type="match status" value="1"/>
</dbReference>
<evidence type="ECO:0000313" key="11">
    <source>
        <dbReference type="EMBL" id="MFL9842944.1"/>
    </source>
</evidence>
<reference evidence="11 12" key="1">
    <citation type="submission" date="2024-06" db="EMBL/GenBank/DDBJ databases">
        <authorList>
            <person name="Kaempfer P."/>
            <person name="Viver T."/>
        </authorList>
    </citation>
    <scope>NUCLEOTIDE SEQUENCE [LARGE SCALE GENOMIC DNA]</scope>
    <source>
        <strain evidence="11 12">ST-119</strain>
    </source>
</reference>
<dbReference type="PANTHER" id="PTHR42894:SF1">
    <property type="entry name" value="N-(5'-PHOSPHORIBOSYL)ANTHRANILATE ISOMERASE"/>
    <property type="match status" value="1"/>
</dbReference>
<dbReference type="Gene3D" id="3.20.20.70">
    <property type="entry name" value="Aldolase class I"/>
    <property type="match status" value="1"/>
</dbReference>
<evidence type="ECO:0000256" key="1">
    <source>
        <dbReference type="ARBA" id="ARBA00001164"/>
    </source>
</evidence>
<dbReference type="InterPro" id="IPR001240">
    <property type="entry name" value="PRAI_dom"/>
</dbReference>